<dbReference type="GO" id="GO:0016787">
    <property type="term" value="F:hydrolase activity"/>
    <property type="evidence" value="ECO:0007669"/>
    <property type="project" value="UniProtKB-KW"/>
</dbReference>
<protein>
    <submittedName>
        <fullName evidence="1">Predicted phosphoesterase or phosphohydrolase</fullName>
    </submittedName>
</protein>
<keyword evidence="1" id="KW-0378">Hydrolase</keyword>
<dbReference type="RefSeq" id="WP_055172005.1">
    <property type="nucleotide sequence ID" value="NZ_CYXX01000041.1"/>
</dbReference>
<reference evidence="1 2" key="1">
    <citation type="submission" date="2015-09" db="EMBL/GenBank/DDBJ databases">
        <authorList>
            <consortium name="Pathogen Informatics"/>
        </authorList>
    </citation>
    <scope>NUCLEOTIDE SEQUENCE [LARGE SCALE GENOMIC DNA]</scope>
    <source>
        <strain evidence="1 2">2789STDY5608887</strain>
    </source>
</reference>
<dbReference type="EMBL" id="CYXX01000041">
    <property type="protein sequence ID" value="CUN29933.1"/>
    <property type="molecule type" value="Genomic_DNA"/>
</dbReference>
<dbReference type="AlphaFoldDB" id="A0A173VS03"/>
<dbReference type="Proteomes" id="UP000095453">
    <property type="component" value="Unassembled WGS sequence"/>
</dbReference>
<accession>A0A173VS03</accession>
<dbReference type="InterPro" id="IPR029052">
    <property type="entry name" value="Metallo-depent_PP-like"/>
</dbReference>
<name>A0A173VS03_9FIRM</name>
<dbReference type="Gene3D" id="3.60.21.10">
    <property type="match status" value="1"/>
</dbReference>
<organism evidence="1 2">
    <name type="scientific">Roseburia inulinivorans</name>
    <dbReference type="NCBI Taxonomy" id="360807"/>
    <lineage>
        <taxon>Bacteria</taxon>
        <taxon>Bacillati</taxon>
        <taxon>Bacillota</taxon>
        <taxon>Clostridia</taxon>
        <taxon>Lachnospirales</taxon>
        <taxon>Lachnospiraceae</taxon>
        <taxon>Roseburia</taxon>
    </lineage>
</organism>
<proteinExistence type="predicted"/>
<evidence type="ECO:0000313" key="1">
    <source>
        <dbReference type="EMBL" id="CUN29933.1"/>
    </source>
</evidence>
<dbReference type="SUPFAM" id="SSF56300">
    <property type="entry name" value="Metallo-dependent phosphatases"/>
    <property type="match status" value="1"/>
</dbReference>
<evidence type="ECO:0000313" key="2">
    <source>
        <dbReference type="Proteomes" id="UP000095453"/>
    </source>
</evidence>
<gene>
    <name evidence="1" type="ORF">ERS852444_03380</name>
</gene>
<sequence>MNLYISDLHFGHKNVILFEHRPFSDVDTMDHCLIQLWNSRVSADDDVYIVGDFCYRSGRTPDWYLRQLKGHKHLIIGNHDKATLDCENAAKYLESVEKMQHVTDGDKQICLCHYPLAEWYKSRHGSWLIYGHIHGARDEVYEFMKTRERALNAGACINNYTPASFNELIRNNKAFQEKDS</sequence>